<dbReference type="OrthoDB" id="6509908at2759"/>
<keyword evidence="4" id="KW-1133">Transmembrane helix</keyword>
<dbReference type="InterPro" id="IPR011701">
    <property type="entry name" value="MFS"/>
</dbReference>
<dbReference type="GO" id="GO:0016020">
    <property type="term" value="C:membrane"/>
    <property type="evidence" value="ECO:0007669"/>
    <property type="project" value="UniProtKB-SubCell"/>
</dbReference>
<feature type="region of interest" description="Disordered" evidence="3">
    <location>
        <begin position="1"/>
        <end position="31"/>
    </location>
</feature>
<keyword evidence="4" id="KW-0812">Transmembrane</keyword>
<evidence type="ECO:0000256" key="3">
    <source>
        <dbReference type="SAM" id="MobiDB-lite"/>
    </source>
</evidence>
<dbReference type="Pfam" id="PF07690">
    <property type="entry name" value="MFS_1"/>
    <property type="match status" value="1"/>
</dbReference>
<proteinExistence type="inferred from homology"/>
<dbReference type="Gene3D" id="1.20.1250.20">
    <property type="entry name" value="MFS general substrate transporter like domains"/>
    <property type="match status" value="2"/>
</dbReference>
<feature type="transmembrane region" description="Helical" evidence="4">
    <location>
        <begin position="251"/>
        <end position="271"/>
    </location>
</feature>
<dbReference type="GO" id="GO:0022857">
    <property type="term" value="F:transmembrane transporter activity"/>
    <property type="evidence" value="ECO:0007669"/>
    <property type="project" value="InterPro"/>
</dbReference>
<feature type="compositionally biased region" description="Basic and acidic residues" evidence="3">
    <location>
        <begin position="53"/>
        <end position="66"/>
    </location>
</feature>
<feature type="transmembrane region" description="Helical" evidence="4">
    <location>
        <begin position="383"/>
        <end position="401"/>
    </location>
</feature>
<evidence type="ECO:0000256" key="1">
    <source>
        <dbReference type="ARBA" id="ARBA00004141"/>
    </source>
</evidence>
<evidence type="ECO:0000313" key="6">
    <source>
        <dbReference type="Proteomes" id="UP000559256"/>
    </source>
</evidence>
<feature type="transmembrane region" description="Helical" evidence="4">
    <location>
        <begin position="133"/>
        <end position="155"/>
    </location>
</feature>
<accession>A0A8H5GTX1</accession>
<evidence type="ECO:0008006" key="7">
    <source>
        <dbReference type="Google" id="ProtNLM"/>
    </source>
</evidence>
<comment type="similarity">
    <text evidence="2">Belongs to the major facilitator superfamily. Monocarboxylate porter (TC 2.A.1.13) family.</text>
</comment>
<dbReference type="InterPro" id="IPR050327">
    <property type="entry name" value="Proton-linked_MCT"/>
</dbReference>
<dbReference type="InterPro" id="IPR036259">
    <property type="entry name" value="MFS_trans_sf"/>
</dbReference>
<dbReference type="PANTHER" id="PTHR11360:SF234">
    <property type="entry name" value="MFS-TYPE TRANSPORTER DBAD-RELATED"/>
    <property type="match status" value="1"/>
</dbReference>
<name>A0A8H5GTX1_9AGAR</name>
<feature type="transmembrane region" description="Helical" evidence="4">
    <location>
        <begin position="328"/>
        <end position="346"/>
    </location>
</feature>
<comment type="caution">
    <text evidence="5">The sequence shown here is derived from an EMBL/GenBank/DDBJ whole genome shotgun (WGS) entry which is preliminary data.</text>
</comment>
<feature type="transmembrane region" description="Helical" evidence="4">
    <location>
        <begin position="408"/>
        <end position="429"/>
    </location>
</feature>
<evidence type="ECO:0000256" key="4">
    <source>
        <dbReference type="SAM" id="Phobius"/>
    </source>
</evidence>
<dbReference type="AlphaFoldDB" id="A0A8H5GTX1"/>
<feature type="transmembrane region" description="Helical" evidence="4">
    <location>
        <begin position="188"/>
        <end position="208"/>
    </location>
</feature>
<dbReference type="Proteomes" id="UP000559256">
    <property type="component" value="Unassembled WGS sequence"/>
</dbReference>
<sequence>MNHHQGKAQESEKNELQAQSASLDHPRTLREQDDVPLAGLIEIAEALMVDSPSKAESEESKAKEEVIVSSPSTEEKEVTLPTPEIPDGGARAWRCLFGSFMISIVCYGVLNTFGVFQEYYRANQLSDRSLQDISWIGSLQLCLILLMGSVSGPLFDAGYFRYLIGCGGALYVFCLFMTSIAMEYYQYLLAQGVGVGISVGLLFTPSLSVLAHHFKRLRNLVFGIFAAGASVGGVVFPIAMQRLLVQVGFAWSIRILAFIVLVCVSTGFLFCTTRLPPRKNSRVLDVRVFKDIAYTFLVVGSGVVGLGLYLPLSYGVTFAVDNGMSQNLAFYSLAILNACSALGRTIPNALATKVGPINVLITSCAISSISICLWVLAGSNVGILVFDAFFGVFSGTYVSCIKTGLRLGMLYFTTSFFWLASSPVQGALIRLHNTYWPAAVYSGSCAVLGVVLMLIARRMVVRERGSSRV</sequence>
<feature type="transmembrane region" description="Helical" evidence="4">
    <location>
        <begin position="435"/>
        <end position="456"/>
    </location>
</feature>
<dbReference type="PANTHER" id="PTHR11360">
    <property type="entry name" value="MONOCARBOXYLATE TRANSPORTER"/>
    <property type="match status" value="1"/>
</dbReference>
<feature type="transmembrane region" description="Helical" evidence="4">
    <location>
        <begin position="95"/>
        <end position="113"/>
    </location>
</feature>
<dbReference type="EMBL" id="JAACJM010000009">
    <property type="protein sequence ID" value="KAF5371148.1"/>
    <property type="molecule type" value="Genomic_DNA"/>
</dbReference>
<gene>
    <name evidence="5" type="ORF">D9758_004175</name>
</gene>
<keyword evidence="6" id="KW-1185">Reference proteome</keyword>
<feature type="transmembrane region" description="Helical" evidence="4">
    <location>
        <begin position="220"/>
        <end position="239"/>
    </location>
</feature>
<feature type="transmembrane region" description="Helical" evidence="4">
    <location>
        <begin position="292"/>
        <end position="316"/>
    </location>
</feature>
<keyword evidence="4" id="KW-0472">Membrane</keyword>
<feature type="transmembrane region" description="Helical" evidence="4">
    <location>
        <begin position="162"/>
        <end position="182"/>
    </location>
</feature>
<feature type="region of interest" description="Disordered" evidence="3">
    <location>
        <begin position="51"/>
        <end position="83"/>
    </location>
</feature>
<evidence type="ECO:0000256" key="2">
    <source>
        <dbReference type="ARBA" id="ARBA00006727"/>
    </source>
</evidence>
<reference evidence="5 6" key="1">
    <citation type="journal article" date="2020" name="ISME J.">
        <title>Uncovering the hidden diversity of litter-decomposition mechanisms in mushroom-forming fungi.</title>
        <authorList>
            <person name="Floudas D."/>
            <person name="Bentzer J."/>
            <person name="Ahren D."/>
            <person name="Johansson T."/>
            <person name="Persson P."/>
            <person name="Tunlid A."/>
        </authorList>
    </citation>
    <scope>NUCLEOTIDE SEQUENCE [LARGE SCALE GENOMIC DNA]</scope>
    <source>
        <strain evidence="5 6">CBS 291.85</strain>
    </source>
</reference>
<organism evidence="5 6">
    <name type="scientific">Tetrapyrgos nigripes</name>
    <dbReference type="NCBI Taxonomy" id="182062"/>
    <lineage>
        <taxon>Eukaryota</taxon>
        <taxon>Fungi</taxon>
        <taxon>Dikarya</taxon>
        <taxon>Basidiomycota</taxon>
        <taxon>Agaricomycotina</taxon>
        <taxon>Agaricomycetes</taxon>
        <taxon>Agaricomycetidae</taxon>
        <taxon>Agaricales</taxon>
        <taxon>Marasmiineae</taxon>
        <taxon>Marasmiaceae</taxon>
        <taxon>Tetrapyrgos</taxon>
    </lineage>
</organism>
<feature type="transmembrane region" description="Helical" evidence="4">
    <location>
        <begin position="358"/>
        <end position="377"/>
    </location>
</feature>
<protein>
    <recommendedName>
        <fullName evidence="7">Major facilitator superfamily (MFS) profile domain-containing protein</fullName>
    </recommendedName>
</protein>
<dbReference type="SUPFAM" id="SSF103473">
    <property type="entry name" value="MFS general substrate transporter"/>
    <property type="match status" value="1"/>
</dbReference>
<comment type="subcellular location">
    <subcellularLocation>
        <location evidence="1">Membrane</location>
        <topology evidence="1">Multi-pass membrane protein</topology>
    </subcellularLocation>
</comment>
<evidence type="ECO:0000313" key="5">
    <source>
        <dbReference type="EMBL" id="KAF5371148.1"/>
    </source>
</evidence>